<gene>
    <name evidence="7" type="ORF">P5X88_15030</name>
</gene>
<dbReference type="Pfam" id="PF01095">
    <property type="entry name" value="Pectinesterase"/>
    <property type="match status" value="2"/>
</dbReference>
<proteinExistence type="inferred from homology"/>
<dbReference type="PANTHER" id="PTHR31321">
    <property type="entry name" value="ACYL-COA THIOESTER HYDROLASE YBHC-RELATED"/>
    <property type="match status" value="1"/>
</dbReference>
<keyword evidence="2 5" id="KW-0378">Hydrolase</keyword>
<feature type="domain" description="Pectinesterase catalytic" evidence="6">
    <location>
        <begin position="154"/>
        <end position="311"/>
    </location>
</feature>
<name>A0AAW6SZJ8_9BACI</name>
<evidence type="ECO:0000256" key="2">
    <source>
        <dbReference type="ARBA" id="ARBA00022801"/>
    </source>
</evidence>
<dbReference type="AlphaFoldDB" id="A0AAW6SZJ8"/>
<dbReference type="GO" id="GO:0042545">
    <property type="term" value="P:cell wall modification"/>
    <property type="evidence" value="ECO:0007669"/>
    <property type="project" value="UniProtKB-UniRule"/>
</dbReference>
<comment type="pathway">
    <text evidence="5">Glycan metabolism; pectin degradation; 2-dehydro-3-deoxy-D-gluconate from pectin: step 1/5.</text>
</comment>
<evidence type="ECO:0000313" key="7">
    <source>
        <dbReference type="EMBL" id="MDH5162247.1"/>
    </source>
</evidence>
<dbReference type="InterPro" id="IPR033131">
    <property type="entry name" value="Pectinesterase_Asp_AS"/>
</dbReference>
<sequence>MIVVAKDGTGDFTLIQEAVNSIPEDHSGHSTIYIKEGIYQEKLVITKSNLSLIGEAGKKVVISYGDYARKPLPNGKEMGTFASYTVLIACNHFVANNIVFENSAGPGSKVGQAVAVYADGDELEFHHCTFLGSQDTLFTGPLPPKPIEGDRFGGPRDGMERKVGRSYFKHCYIEGDVDFIFGSATSVFHQCEIHSLNRYLNPNGFITAASTPEGEEYGYVFIDCRLTSAAAANTVYLGRPWRDFAKTAFIHCWMDIHIKAEGWHNWEKSHAESTTLYEEFDSYGPGGNMEKREKWSKILSKEEAEKYQLKHIFHVDDNWDGWDQQRRKEIEE</sequence>
<dbReference type="EC" id="3.1.1.11" evidence="5"/>
<evidence type="ECO:0000313" key="8">
    <source>
        <dbReference type="Proteomes" id="UP001159179"/>
    </source>
</evidence>
<organism evidence="7 8">
    <name type="scientific">Heyndrickxia oleronia</name>
    <dbReference type="NCBI Taxonomy" id="38875"/>
    <lineage>
        <taxon>Bacteria</taxon>
        <taxon>Bacillati</taxon>
        <taxon>Bacillota</taxon>
        <taxon>Bacilli</taxon>
        <taxon>Bacillales</taxon>
        <taxon>Bacillaceae</taxon>
        <taxon>Heyndrickxia</taxon>
    </lineage>
</organism>
<dbReference type="GO" id="GO:0009279">
    <property type="term" value="C:cell outer membrane"/>
    <property type="evidence" value="ECO:0007669"/>
    <property type="project" value="TreeGrafter"/>
</dbReference>
<dbReference type="EMBL" id="JAROYP010000008">
    <property type="protein sequence ID" value="MDH5162247.1"/>
    <property type="molecule type" value="Genomic_DNA"/>
</dbReference>
<dbReference type="Gene3D" id="2.160.20.10">
    <property type="entry name" value="Single-stranded right-handed beta-helix, Pectin lyase-like"/>
    <property type="match status" value="1"/>
</dbReference>
<dbReference type="InterPro" id="IPR000070">
    <property type="entry name" value="Pectinesterase_cat"/>
</dbReference>
<dbReference type="Proteomes" id="UP001159179">
    <property type="component" value="Unassembled WGS sequence"/>
</dbReference>
<dbReference type="InterPro" id="IPR011050">
    <property type="entry name" value="Pectin_lyase_fold/virulence"/>
</dbReference>
<comment type="catalytic activity">
    <reaction evidence="5">
        <text>[(1-&gt;4)-alpha-D-galacturonosyl methyl ester](n) + n H2O = [(1-&gt;4)-alpha-D-galacturonosyl](n) + n methanol + n H(+)</text>
        <dbReference type="Rhea" id="RHEA:22380"/>
        <dbReference type="Rhea" id="RHEA-COMP:14570"/>
        <dbReference type="Rhea" id="RHEA-COMP:14573"/>
        <dbReference type="ChEBI" id="CHEBI:15377"/>
        <dbReference type="ChEBI" id="CHEBI:15378"/>
        <dbReference type="ChEBI" id="CHEBI:17790"/>
        <dbReference type="ChEBI" id="CHEBI:140522"/>
        <dbReference type="ChEBI" id="CHEBI:140523"/>
        <dbReference type="EC" id="3.1.1.11"/>
    </reaction>
</comment>
<evidence type="ECO:0000256" key="3">
    <source>
        <dbReference type="ARBA" id="ARBA00023085"/>
    </source>
</evidence>
<evidence type="ECO:0000256" key="5">
    <source>
        <dbReference type="RuleBase" id="RU000589"/>
    </source>
</evidence>
<feature type="active site" evidence="4">
    <location>
        <position position="178"/>
    </location>
</feature>
<feature type="domain" description="Pectinesterase catalytic" evidence="6">
    <location>
        <begin position="2"/>
        <end position="139"/>
    </location>
</feature>
<dbReference type="InterPro" id="IPR012334">
    <property type="entry name" value="Pectin_lyas_fold"/>
</dbReference>
<comment type="similarity">
    <text evidence="1">Belongs to the pectinesterase family.</text>
</comment>
<dbReference type="GO" id="GO:0030599">
    <property type="term" value="F:pectinesterase activity"/>
    <property type="evidence" value="ECO:0007669"/>
    <property type="project" value="UniProtKB-UniRule"/>
</dbReference>
<comment type="caution">
    <text evidence="7">The sequence shown here is derived from an EMBL/GenBank/DDBJ whole genome shotgun (WGS) entry which is preliminary data.</text>
</comment>
<dbReference type="PROSITE" id="PS00503">
    <property type="entry name" value="PECTINESTERASE_2"/>
    <property type="match status" value="1"/>
</dbReference>
<evidence type="ECO:0000256" key="1">
    <source>
        <dbReference type="ARBA" id="ARBA00008891"/>
    </source>
</evidence>
<dbReference type="GO" id="GO:0045490">
    <property type="term" value="P:pectin catabolic process"/>
    <property type="evidence" value="ECO:0007669"/>
    <property type="project" value="UniProtKB-UniRule"/>
</dbReference>
<dbReference type="SUPFAM" id="SSF51126">
    <property type="entry name" value="Pectin lyase-like"/>
    <property type="match status" value="1"/>
</dbReference>
<evidence type="ECO:0000256" key="4">
    <source>
        <dbReference type="PROSITE-ProRule" id="PRU10040"/>
    </source>
</evidence>
<reference evidence="7" key="1">
    <citation type="submission" date="2023-03" db="EMBL/GenBank/DDBJ databases">
        <title>Bacterial isolates from washroom surfaces on a university campus.</title>
        <authorList>
            <person name="Holman D.B."/>
            <person name="Gzyl K.E."/>
            <person name="Taheri A.E."/>
        </authorList>
    </citation>
    <scope>NUCLEOTIDE SEQUENCE</scope>
    <source>
        <strain evidence="7">RD03</strain>
    </source>
</reference>
<dbReference type="RefSeq" id="WP_280617220.1">
    <property type="nucleotide sequence ID" value="NZ_JAROYP010000008.1"/>
</dbReference>
<keyword evidence="3 5" id="KW-0063">Aspartyl esterase</keyword>
<evidence type="ECO:0000259" key="6">
    <source>
        <dbReference type="Pfam" id="PF01095"/>
    </source>
</evidence>
<dbReference type="PANTHER" id="PTHR31321:SF57">
    <property type="entry name" value="PECTINESTERASE 53-RELATED"/>
    <property type="match status" value="1"/>
</dbReference>
<accession>A0AAW6SZJ8</accession>
<protein>
    <recommendedName>
        <fullName evidence="5">Pectinesterase</fullName>
        <ecNumber evidence="5">3.1.1.11</ecNumber>
    </recommendedName>
</protein>